<comment type="caution">
    <text evidence="1">The sequence shown here is derived from an EMBL/GenBank/DDBJ whole genome shotgun (WGS) entry which is preliminary data.</text>
</comment>
<dbReference type="EMBL" id="VDCV01000004">
    <property type="protein sequence ID" value="KAB5560405.1"/>
    <property type="molecule type" value="Genomic_DNA"/>
</dbReference>
<reference evidence="2" key="1">
    <citation type="journal article" date="2019" name="Gigascience">
        <title>De novo genome assembly of the endangered Acer yangbiense, a plant species with extremely small populations endemic to Yunnan Province, China.</title>
        <authorList>
            <person name="Yang J."/>
            <person name="Wariss H.M."/>
            <person name="Tao L."/>
            <person name="Zhang R."/>
            <person name="Yun Q."/>
            <person name="Hollingsworth P."/>
            <person name="Dao Z."/>
            <person name="Luo G."/>
            <person name="Guo H."/>
            <person name="Ma Y."/>
            <person name="Sun W."/>
        </authorList>
    </citation>
    <scope>NUCLEOTIDE SEQUENCE [LARGE SCALE GENOMIC DNA]</scope>
    <source>
        <strain evidence="2">cv. br00</strain>
    </source>
</reference>
<proteinExistence type="predicted"/>
<accession>A0A5N5MZD3</accession>
<keyword evidence="2" id="KW-1185">Reference proteome</keyword>
<protein>
    <submittedName>
        <fullName evidence="1">Uncharacterized protein</fullName>
    </submittedName>
</protein>
<sequence length="114" mass="12667">MKDLSEIIISLQCRWSNDNKIASRSNDEIQLRNHDATAETLVCLINYQEQDGGIKFHHQPTITRITVGCPIVSPSPYFHLLAPLAHSLAIGDLGSSVVTVFTSLDPDHALIRFE</sequence>
<evidence type="ECO:0000313" key="2">
    <source>
        <dbReference type="Proteomes" id="UP000326939"/>
    </source>
</evidence>
<dbReference type="AlphaFoldDB" id="A0A5N5MZD3"/>
<name>A0A5N5MZD3_9ROSI</name>
<dbReference type="Proteomes" id="UP000326939">
    <property type="component" value="Chromosome 4"/>
</dbReference>
<gene>
    <name evidence="1" type="ORF">DKX38_005362</name>
</gene>
<organism evidence="1 2">
    <name type="scientific">Salix brachista</name>
    <dbReference type="NCBI Taxonomy" id="2182728"/>
    <lineage>
        <taxon>Eukaryota</taxon>
        <taxon>Viridiplantae</taxon>
        <taxon>Streptophyta</taxon>
        <taxon>Embryophyta</taxon>
        <taxon>Tracheophyta</taxon>
        <taxon>Spermatophyta</taxon>
        <taxon>Magnoliopsida</taxon>
        <taxon>eudicotyledons</taxon>
        <taxon>Gunneridae</taxon>
        <taxon>Pentapetalae</taxon>
        <taxon>rosids</taxon>
        <taxon>fabids</taxon>
        <taxon>Malpighiales</taxon>
        <taxon>Salicaceae</taxon>
        <taxon>Saliceae</taxon>
        <taxon>Salix</taxon>
    </lineage>
</organism>
<evidence type="ECO:0000313" key="1">
    <source>
        <dbReference type="EMBL" id="KAB5560405.1"/>
    </source>
</evidence>